<dbReference type="RefSeq" id="WP_094453955.1">
    <property type="nucleotide sequence ID" value="NZ_NMVJ01000006.1"/>
</dbReference>
<dbReference type="Proteomes" id="UP000216300">
    <property type="component" value="Unassembled WGS sequence"/>
</dbReference>
<gene>
    <name evidence="1" type="ORF">CGZ91_07860</name>
</gene>
<sequence length="186" mass="20508">MANFSYRYESPDRFVAGTVGQPGERTFFLQVREGSRLTSVACEKQQVQVLADHLEKVVSLVTASDDPPRGHSDNDPLDVPITEDFRVGTMTIAWDPQVSKIVIEMFSVTDVVETDDADEAELLEATTSSAEEVLVVQIEPSRAREFIDRARALVAAGRPACPFCNQPLDPGGHICPRANGYRKPLF</sequence>
<accession>A0A255EII6</accession>
<dbReference type="NCBIfam" id="TIGR03847">
    <property type="entry name" value="conserved hypothetical protein"/>
    <property type="match status" value="1"/>
</dbReference>
<protein>
    <recommendedName>
        <fullName evidence="3">DUF3090 domain-containing protein</fullName>
    </recommendedName>
</protein>
<dbReference type="EMBL" id="NMVJ01000006">
    <property type="protein sequence ID" value="OYN91337.1"/>
    <property type="molecule type" value="Genomic_DNA"/>
</dbReference>
<dbReference type="AlphaFoldDB" id="A0A255EII6"/>
<comment type="caution">
    <text evidence="1">The sequence shown here is derived from an EMBL/GenBank/DDBJ whole genome shotgun (WGS) entry which is preliminary data.</text>
</comment>
<name>A0A255EII6_9ACTN</name>
<evidence type="ECO:0000313" key="2">
    <source>
        <dbReference type="Proteomes" id="UP000216300"/>
    </source>
</evidence>
<evidence type="ECO:0008006" key="3">
    <source>
        <dbReference type="Google" id="ProtNLM"/>
    </source>
</evidence>
<evidence type="ECO:0000313" key="1">
    <source>
        <dbReference type="EMBL" id="OYN91337.1"/>
    </source>
</evidence>
<reference evidence="1 2" key="1">
    <citation type="submission" date="2017-07" db="EMBL/GenBank/DDBJ databases">
        <title>Draft whole genome sequences of clinical Proprionibacteriaceae strains.</title>
        <authorList>
            <person name="Bernier A.-M."/>
            <person name="Bernard K."/>
            <person name="Domingo M.-C."/>
        </authorList>
    </citation>
    <scope>NUCLEOTIDE SEQUENCE [LARGE SCALE GENOMIC DNA]</scope>
    <source>
        <strain evidence="1 2">NML 150081</strain>
    </source>
</reference>
<dbReference type="Pfam" id="PF11290">
    <property type="entry name" value="DUF3090"/>
    <property type="match status" value="1"/>
</dbReference>
<proteinExistence type="predicted"/>
<dbReference type="InterPro" id="IPR021441">
    <property type="entry name" value="DUF3090"/>
</dbReference>
<keyword evidence="2" id="KW-1185">Reference proteome</keyword>
<dbReference type="OrthoDB" id="156387at2"/>
<organism evidence="1 2">
    <name type="scientific">Parenemella sanctibonifatiensis</name>
    <dbReference type="NCBI Taxonomy" id="2016505"/>
    <lineage>
        <taxon>Bacteria</taxon>
        <taxon>Bacillati</taxon>
        <taxon>Actinomycetota</taxon>
        <taxon>Actinomycetes</taxon>
        <taxon>Propionibacteriales</taxon>
        <taxon>Propionibacteriaceae</taxon>
        <taxon>Parenemella</taxon>
    </lineage>
</organism>